<feature type="region of interest" description="Disordered" evidence="1">
    <location>
        <begin position="249"/>
        <end position="270"/>
    </location>
</feature>
<dbReference type="STRING" id="268505.A0A2A9PF66"/>
<name>A0A2A9PF66_OPHUN</name>
<feature type="region of interest" description="Disordered" evidence="1">
    <location>
        <begin position="866"/>
        <end position="889"/>
    </location>
</feature>
<reference evidence="4 5" key="2">
    <citation type="journal article" date="2017" name="Sci. Rep.">
        <title>Ant-infecting Ophiocordyceps genomes reveal a high diversity of potential behavioral manipulation genes and a possible major role for enterotoxins.</title>
        <authorList>
            <person name="de Bekker C."/>
            <person name="Ohm R.A."/>
            <person name="Evans H.C."/>
            <person name="Brachmann A."/>
            <person name="Hughes D.P."/>
        </authorList>
    </citation>
    <scope>NUCLEOTIDE SEQUENCE [LARGE SCALE GENOMIC DNA]</scope>
    <source>
        <strain evidence="4 5">SC16a</strain>
    </source>
</reference>
<reference evidence="4 5" key="1">
    <citation type="journal article" date="2015" name="BMC Genomics">
        <title>Gene expression during zombie ant biting behavior reflects the complexity underlying fungal parasitic behavioral manipulation.</title>
        <authorList>
            <person name="de Bekker C."/>
            <person name="Ohm R.A."/>
            <person name="Loreto R.G."/>
            <person name="Sebastian A."/>
            <person name="Albert I."/>
            <person name="Merrow M."/>
            <person name="Brachmann A."/>
            <person name="Hughes D.P."/>
        </authorList>
    </citation>
    <scope>NUCLEOTIDE SEQUENCE [LARGE SCALE GENOMIC DNA]</scope>
    <source>
        <strain evidence="4 5">SC16a</strain>
    </source>
</reference>
<evidence type="ECO:0008006" key="6">
    <source>
        <dbReference type="Google" id="ProtNLM"/>
    </source>
</evidence>
<dbReference type="OrthoDB" id="6278596at2759"/>
<feature type="compositionally biased region" description="Low complexity" evidence="1">
    <location>
        <begin position="463"/>
        <end position="473"/>
    </location>
</feature>
<dbReference type="AlphaFoldDB" id="A0A2A9PF66"/>
<feature type="domain" description="Trafficking protein particle complex subunit 11" evidence="3">
    <location>
        <begin position="324"/>
        <end position="604"/>
    </location>
</feature>
<dbReference type="Proteomes" id="UP000037136">
    <property type="component" value="Unassembled WGS sequence"/>
</dbReference>
<evidence type="ECO:0000256" key="1">
    <source>
        <dbReference type="SAM" id="MobiDB-lite"/>
    </source>
</evidence>
<evidence type="ECO:0000313" key="5">
    <source>
        <dbReference type="Proteomes" id="UP000037136"/>
    </source>
</evidence>
<gene>
    <name evidence="4" type="ORF">XA68_12184</name>
</gene>
<feature type="domain" description="Gryzun putative trafficking through Golgi" evidence="2">
    <location>
        <begin position="631"/>
        <end position="1205"/>
    </location>
</feature>
<dbReference type="InterPro" id="IPR021773">
    <property type="entry name" value="TPC11"/>
</dbReference>
<dbReference type="EMBL" id="LAZP02000190">
    <property type="protein sequence ID" value="PFH59552.1"/>
    <property type="molecule type" value="Genomic_DNA"/>
</dbReference>
<evidence type="ECO:0000259" key="2">
    <source>
        <dbReference type="Pfam" id="PF07919"/>
    </source>
</evidence>
<keyword evidence="5" id="KW-1185">Reference proteome</keyword>
<sequence length="1223" mass="134678">MDGYPAGSLDHNVPFLVASGLLGAQQLDESQPEEGFEDGSLLLRSSLPPLDDKLAAFLVKHLAQVNAHGMSWTSVSRQEPYRFRVKTVARSLVLPPRRAQLPESVESLPSAPLHSPFSPLSPASALYPDGLMDAQWIRKHQELVPAVYACFYTLANDNQLKADINDLKSTLAKSGYKTRIVAILLGDAGSSVQERLESIRKGTALDPKSVFYIPARSSATEIKRTLDGILSALYGTAIEYYRDLGRHARKKRSRGMAPQPTVPPTTGTSRTLSLPDWNFRYDFKTAVLAEFRQEMDAASRSFEQAYEILLGQDVLDIIPSWSPRWNEGRLLADVIAIRCVRIQLWMGHTSLAVRRWQSHRDRIGDVVDRRGRGTNNYGWQAWEARWATVMAQLTEGVGVAGLAPASKALFLQPDKMVLGERLKPWELLHHTGYWYRLAARHLAVRRTLAHTIPDDVRRAPDTSSSPSSPLSSCSPPPPQSVGKAYAYDTYLCPAPYREYPLNGQGVNHAQLIIDCLLAARSQFQARNQHRLAAEVALECAHEMALIATWEDMFTLLRPLWDAAAYRSEGWVHATEELCWLLRQAAAETGHADLVITVDWELMHRKFSRRPRWHYDFAKSLDGISTDFKPSVSLSDEAGPAFVSASFAFLTKESKAGERCSAQLVLHSAAMPGSAPVTLSSLRVELTGSLKPIVIEHAAPASDVDAPIDTLILEEEFAEAAADELPCQLRGQSDLALKPGRRRVLEAVIPLRAAGPAEATSVTLFLHNDSFDLDYTIKFREADGAVGWYTGAGTARDVRPDARFLLVQPRPPKMRINVPDGARQFYTDEAMEVVVEIGNDEDEAASVKVVVNMAGDQQPRFRVAVDGQERSAEEGGQEGSGAAGIPLGTIDSGSSRRLAIRVDPVAAPTTHELQLRVSYHLESDAATPILQDLARQLQVVSPFEANYDLVPRLHAEPWPSLFDADGVVDAAEQDVADAQARGLAQQWCLDCHYVSFAAEELLVVGVDVAVPRLVGGALCRVIGRPQMAEDGIVAAPNSAHKAGFGLEVHKLSLDDRQPVTVAPLLVIRWRRGGDKPVNTTTLATGQYLMLATEPRVLATVLHEARTTWPSLMWLDITIENPSNHLLTFGLSMEPSDEFAFSGAKQTTVHLLPLSRRTTRYRLLPLVRSTYIRPGLVVRDKYFQKVLRIMPTEGMKTDKDGLLVWVPGGDGNDGVGGPTVSGERR</sequence>
<comment type="caution">
    <text evidence="4">The sequence shown here is derived from an EMBL/GenBank/DDBJ whole genome shotgun (WGS) entry which is preliminary data.</text>
</comment>
<accession>A0A2A9PF66</accession>
<dbReference type="PANTHER" id="PTHR14374">
    <property type="entry name" value="FOIE GRAS"/>
    <property type="match status" value="1"/>
</dbReference>
<dbReference type="InterPro" id="IPR012880">
    <property type="entry name" value="Gryzun"/>
</dbReference>
<proteinExistence type="predicted"/>
<dbReference type="Pfam" id="PF07919">
    <property type="entry name" value="Gryzun"/>
    <property type="match status" value="1"/>
</dbReference>
<organism evidence="4 5">
    <name type="scientific">Ophiocordyceps unilateralis</name>
    <name type="common">Zombie-ant fungus</name>
    <name type="synonym">Torrubia unilateralis</name>
    <dbReference type="NCBI Taxonomy" id="268505"/>
    <lineage>
        <taxon>Eukaryota</taxon>
        <taxon>Fungi</taxon>
        <taxon>Dikarya</taxon>
        <taxon>Ascomycota</taxon>
        <taxon>Pezizomycotina</taxon>
        <taxon>Sordariomycetes</taxon>
        <taxon>Hypocreomycetidae</taxon>
        <taxon>Hypocreales</taxon>
        <taxon>Ophiocordycipitaceae</taxon>
        <taxon>Ophiocordyceps</taxon>
    </lineage>
</organism>
<dbReference type="PANTHER" id="PTHR14374:SF0">
    <property type="entry name" value="TRAFFICKING PROTEIN PARTICLE COMPLEX SUBUNIT 11"/>
    <property type="match status" value="1"/>
</dbReference>
<evidence type="ECO:0000259" key="3">
    <source>
        <dbReference type="Pfam" id="PF11817"/>
    </source>
</evidence>
<protein>
    <recommendedName>
        <fullName evidence="6">Trafficking protein particle complex subunit 11 domain-containing protein</fullName>
    </recommendedName>
</protein>
<dbReference type="Pfam" id="PF11817">
    <property type="entry name" value="Foie-gras_1"/>
    <property type="match status" value="1"/>
</dbReference>
<evidence type="ECO:0000313" key="4">
    <source>
        <dbReference type="EMBL" id="PFH59552.1"/>
    </source>
</evidence>
<feature type="region of interest" description="Disordered" evidence="1">
    <location>
        <begin position="454"/>
        <end position="477"/>
    </location>
</feature>